<dbReference type="KEGG" id="ccro:CMC5_082810"/>
<dbReference type="Proteomes" id="UP000067626">
    <property type="component" value="Chromosome"/>
</dbReference>
<dbReference type="PROSITE" id="PS50006">
    <property type="entry name" value="FHA_DOMAIN"/>
    <property type="match status" value="1"/>
</dbReference>
<dbReference type="SMART" id="SM00382">
    <property type="entry name" value="AAA"/>
    <property type="match status" value="1"/>
</dbReference>
<dbReference type="PANTHER" id="PTHR32071">
    <property type="entry name" value="TRANSCRIPTIONAL REGULATORY PROTEIN"/>
    <property type="match status" value="1"/>
</dbReference>
<dbReference type="SUPFAM" id="SSF46689">
    <property type="entry name" value="Homeodomain-like"/>
    <property type="match status" value="1"/>
</dbReference>
<gene>
    <name evidence="9" type="ORF">CMC5_082810</name>
</gene>
<dbReference type="Gene3D" id="1.10.10.60">
    <property type="entry name" value="Homeodomain-like"/>
    <property type="match status" value="1"/>
</dbReference>
<dbReference type="PROSITE" id="PS00676">
    <property type="entry name" value="SIGMA54_INTERACT_2"/>
    <property type="match status" value="1"/>
</dbReference>
<dbReference type="InterPro" id="IPR002197">
    <property type="entry name" value="HTH_Fis"/>
</dbReference>
<keyword evidence="2" id="KW-0067">ATP-binding</keyword>
<dbReference type="Pfam" id="PF02954">
    <property type="entry name" value="HTH_8"/>
    <property type="match status" value="1"/>
</dbReference>
<dbReference type="InterPro" id="IPR025943">
    <property type="entry name" value="Sigma_54_int_dom_ATP-bd_2"/>
</dbReference>
<accession>A0A0K1ETT5</accession>
<evidence type="ECO:0000256" key="6">
    <source>
        <dbReference type="SAM" id="MobiDB-lite"/>
    </source>
</evidence>
<dbReference type="Gene3D" id="2.60.200.20">
    <property type="match status" value="1"/>
</dbReference>
<dbReference type="GO" id="GO:0005524">
    <property type="term" value="F:ATP binding"/>
    <property type="evidence" value="ECO:0007669"/>
    <property type="project" value="UniProtKB-KW"/>
</dbReference>
<dbReference type="InterPro" id="IPR000253">
    <property type="entry name" value="FHA_dom"/>
</dbReference>
<feature type="region of interest" description="Disordered" evidence="6">
    <location>
        <begin position="131"/>
        <end position="155"/>
    </location>
</feature>
<evidence type="ECO:0000256" key="1">
    <source>
        <dbReference type="ARBA" id="ARBA00022741"/>
    </source>
</evidence>
<name>A0A0K1ETT5_CHOCO</name>
<evidence type="ECO:0000313" key="10">
    <source>
        <dbReference type="Proteomes" id="UP000067626"/>
    </source>
</evidence>
<dbReference type="AlphaFoldDB" id="A0A0K1ETT5"/>
<keyword evidence="5" id="KW-0804">Transcription</keyword>
<dbReference type="SUPFAM" id="SSF49879">
    <property type="entry name" value="SMAD/FHA domain"/>
    <property type="match status" value="1"/>
</dbReference>
<dbReference type="Pfam" id="PF25601">
    <property type="entry name" value="AAA_lid_14"/>
    <property type="match status" value="1"/>
</dbReference>
<feature type="domain" description="FHA" evidence="7">
    <location>
        <begin position="46"/>
        <end position="94"/>
    </location>
</feature>
<dbReference type="STRING" id="52.CMC5_082810"/>
<evidence type="ECO:0008006" key="11">
    <source>
        <dbReference type="Google" id="ProtNLM"/>
    </source>
</evidence>
<dbReference type="Gene3D" id="1.10.8.60">
    <property type="match status" value="1"/>
</dbReference>
<dbReference type="InterPro" id="IPR009057">
    <property type="entry name" value="Homeodomain-like_sf"/>
</dbReference>
<keyword evidence="4" id="KW-0238">DNA-binding</keyword>
<evidence type="ECO:0000256" key="3">
    <source>
        <dbReference type="ARBA" id="ARBA00023015"/>
    </source>
</evidence>
<dbReference type="Gene3D" id="3.40.50.300">
    <property type="entry name" value="P-loop containing nucleotide triphosphate hydrolases"/>
    <property type="match status" value="1"/>
</dbReference>
<dbReference type="InterPro" id="IPR008984">
    <property type="entry name" value="SMAD_FHA_dom_sf"/>
</dbReference>
<evidence type="ECO:0000256" key="5">
    <source>
        <dbReference type="ARBA" id="ARBA00023163"/>
    </source>
</evidence>
<dbReference type="PROSITE" id="PS50045">
    <property type="entry name" value="SIGMA54_INTERACT_4"/>
    <property type="match status" value="1"/>
</dbReference>
<feature type="compositionally biased region" description="Low complexity" evidence="6">
    <location>
        <begin position="132"/>
        <end position="147"/>
    </location>
</feature>
<dbReference type="InterPro" id="IPR025944">
    <property type="entry name" value="Sigma_54_int_dom_CS"/>
</dbReference>
<dbReference type="InterPro" id="IPR002078">
    <property type="entry name" value="Sigma_54_int"/>
</dbReference>
<evidence type="ECO:0000313" key="9">
    <source>
        <dbReference type="EMBL" id="AKT44043.1"/>
    </source>
</evidence>
<evidence type="ECO:0000259" key="8">
    <source>
        <dbReference type="PROSITE" id="PS50045"/>
    </source>
</evidence>
<dbReference type="Pfam" id="PF00498">
    <property type="entry name" value="FHA"/>
    <property type="match status" value="1"/>
</dbReference>
<dbReference type="RefSeq" id="WP_245678163.1">
    <property type="nucleotide sequence ID" value="NZ_CP012159.1"/>
</dbReference>
<feature type="domain" description="Sigma-54 factor interaction" evidence="8">
    <location>
        <begin position="163"/>
        <end position="392"/>
    </location>
</feature>
<evidence type="ECO:0000256" key="4">
    <source>
        <dbReference type="ARBA" id="ARBA00023125"/>
    </source>
</evidence>
<evidence type="ECO:0000259" key="7">
    <source>
        <dbReference type="PROSITE" id="PS50006"/>
    </source>
</evidence>
<dbReference type="PROSITE" id="PS00688">
    <property type="entry name" value="SIGMA54_INTERACT_3"/>
    <property type="match status" value="1"/>
</dbReference>
<dbReference type="SMART" id="SM00240">
    <property type="entry name" value="FHA"/>
    <property type="match status" value="1"/>
</dbReference>
<dbReference type="EMBL" id="CP012159">
    <property type="protein sequence ID" value="AKT44043.1"/>
    <property type="molecule type" value="Genomic_DNA"/>
</dbReference>
<reference evidence="9 10" key="1">
    <citation type="submission" date="2015-07" db="EMBL/GenBank/DDBJ databases">
        <title>Genome analysis of myxobacterium Chondromyces crocatus Cm c5 reveals a high potential for natural compound synthesis and the genetic basis for the loss of fruiting body formation.</title>
        <authorList>
            <person name="Zaburannyi N."/>
            <person name="Bunk B."/>
            <person name="Maier J."/>
            <person name="Overmann J."/>
            <person name="Mueller R."/>
        </authorList>
    </citation>
    <scope>NUCLEOTIDE SEQUENCE [LARGE SCALE GENOMIC DNA]</scope>
    <source>
        <strain evidence="9 10">Cm c5</strain>
    </source>
</reference>
<dbReference type="PRINTS" id="PR01590">
    <property type="entry name" value="HTHFIS"/>
</dbReference>
<keyword evidence="3" id="KW-0805">Transcription regulation</keyword>
<organism evidence="9 10">
    <name type="scientific">Chondromyces crocatus</name>
    <dbReference type="NCBI Taxonomy" id="52"/>
    <lineage>
        <taxon>Bacteria</taxon>
        <taxon>Pseudomonadati</taxon>
        <taxon>Myxococcota</taxon>
        <taxon>Polyangia</taxon>
        <taxon>Polyangiales</taxon>
        <taxon>Polyangiaceae</taxon>
        <taxon>Chondromyces</taxon>
    </lineage>
</organism>
<dbReference type="CDD" id="cd00009">
    <property type="entry name" value="AAA"/>
    <property type="match status" value="1"/>
</dbReference>
<evidence type="ECO:0000256" key="2">
    <source>
        <dbReference type="ARBA" id="ARBA00022840"/>
    </source>
</evidence>
<dbReference type="InterPro" id="IPR058031">
    <property type="entry name" value="AAA_lid_NorR"/>
</dbReference>
<dbReference type="GO" id="GO:0006355">
    <property type="term" value="P:regulation of DNA-templated transcription"/>
    <property type="evidence" value="ECO:0007669"/>
    <property type="project" value="InterPro"/>
</dbReference>
<dbReference type="InterPro" id="IPR027417">
    <property type="entry name" value="P-loop_NTPase"/>
</dbReference>
<dbReference type="FunFam" id="3.40.50.300:FF:000006">
    <property type="entry name" value="DNA-binding transcriptional regulator NtrC"/>
    <property type="match status" value="1"/>
</dbReference>
<dbReference type="GO" id="GO:0043565">
    <property type="term" value="F:sequence-specific DNA binding"/>
    <property type="evidence" value="ECO:0007669"/>
    <property type="project" value="InterPro"/>
</dbReference>
<feature type="compositionally biased region" description="Polar residues" evidence="6">
    <location>
        <begin position="418"/>
        <end position="439"/>
    </location>
</feature>
<keyword evidence="10" id="KW-1185">Reference proteome</keyword>
<dbReference type="SUPFAM" id="SSF52540">
    <property type="entry name" value="P-loop containing nucleoside triphosphate hydrolases"/>
    <property type="match status" value="1"/>
</dbReference>
<protein>
    <recommendedName>
        <fullName evidence="11">Fis family transcriptional regulator</fullName>
    </recommendedName>
</protein>
<dbReference type="Pfam" id="PF00158">
    <property type="entry name" value="Sigma54_activat"/>
    <property type="match status" value="1"/>
</dbReference>
<dbReference type="InterPro" id="IPR003593">
    <property type="entry name" value="AAA+_ATPase"/>
</dbReference>
<feature type="region of interest" description="Disordered" evidence="6">
    <location>
        <begin position="403"/>
        <end position="443"/>
    </location>
</feature>
<dbReference type="CDD" id="cd00060">
    <property type="entry name" value="FHA"/>
    <property type="match status" value="1"/>
</dbReference>
<keyword evidence="1" id="KW-0547">Nucleotide-binding</keyword>
<sequence length="501" mass="53627">MRLPFDSIEDQKTTPDVRDQARGLDRLLIHWDGGHAVVPLPACGSLTVGRSVECEVRIEHASVSRKHAILHLGRPVRVQDLGSSNGTRVAGKRLESGATASLSPGEVMEIGRAVLVLQSGPEAEGAAEAVNTVPPTSASPASVTSPVGATGATRADPPIPPGIVVADPAMERVYRMLELVAKGTISVLVLGETGAGKEIAAETIHRFSPRHGRPLLAVNCAALPETLLESELFGHERGAFTGAVTAKPGLLEAASGGTVFLDEVGEMPLATQAKLLRVVETRQLTRLGGLSPRLVDIRLISATNLDLEEHVRQGRFRQDLLFRLGGVRVVLPPLRERPLDIAPLARLFVQRASAELGKRTPGFSDDALGWLLRHPWPGNVRELRNVIDRAVLLCGERDIGQEHLQEPELSPASGYPASPTTGHPMSTRSPSLPGQSSAETAGLRSEVEVFERQRILEALERCGGNQTQAAKVLGISRRTLIDRLDAYDLPRPRKGRGAADA</sequence>
<proteinExistence type="predicted"/>